<evidence type="ECO:0000313" key="5">
    <source>
        <dbReference type="EMBL" id="KAH8101573.1"/>
    </source>
</evidence>
<reference evidence="5" key="1">
    <citation type="journal article" date="2021" name="New Phytol.">
        <title>Evolutionary innovations through gain and loss of genes in the ectomycorrhizal Boletales.</title>
        <authorList>
            <person name="Wu G."/>
            <person name="Miyauchi S."/>
            <person name="Morin E."/>
            <person name="Kuo A."/>
            <person name="Drula E."/>
            <person name="Varga T."/>
            <person name="Kohler A."/>
            <person name="Feng B."/>
            <person name="Cao Y."/>
            <person name="Lipzen A."/>
            <person name="Daum C."/>
            <person name="Hundley H."/>
            <person name="Pangilinan J."/>
            <person name="Johnson J."/>
            <person name="Barry K."/>
            <person name="LaButti K."/>
            <person name="Ng V."/>
            <person name="Ahrendt S."/>
            <person name="Min B."/>
            <person name="Choi I.G."/>
            <person name="Park H."/>
            <person name="Plett J.M."/>
            <person name="Magnuson J."/>
            <person name="Spatafora J.W."/>
            <person name="Nagy L.G."/>
            <person name="Henrissat B."/>
            <person name="Grigoriev I.V."/>
            <person name="Yang Z.L."/>
            <person name="Xu J."/>
            <person name="Martin F.M."/>
        </authorList>
    </citation>
    <scope>NUCLEOTIDE SEQUENCE</scope>
    <source>
        <strain evidence="5">KKN 215</strain>
    </source>
</reference>
<keyword evidence="2 5" id="KW-0489">Methyltransferase</keyword>
<dbReference type="AlphaFoldDB" id="A0A8K0UQC6"/>
<proteinExistence type="inferred from homology"/>
<keyword evidence="3" id="KW-0808">Transferase</keyword>
<dbReference type="Gene3D" id="3.40.50.150">
    <property type="entry name" value="Vaccinia Virus protein VP39"/>
    <property type="match status" value="1"/>
</dbReference>
<gene>
    <name evidence="5" type="ORF">BXZ70DRAFT_102990</name>
</gene>
<sequence length="278" mass="31885">MSSKSTIHHLSHDGYGGQKSEMYDKYRYGYAPVQLSYMYSALSKKVGLNVVEMGAGTGLFTRALLADPQWNASISEMKCSDPVEGMRGIFTQVIKDPRVTISDGTFEESNVPDAWADVIFSATAFHWCNDLEAAAQEFARILRPGGTIIFVWQMEDRKRWVEEMWQLGMIYQNITGKTMQAFNQWRFHQIFNLPTFKANFHDPKQEDIKYIVQDGLEGVLNRFRTWSAIAALPDDKREEVVLELAQIIEKGEDLEWVGREEGIFKIPMATPTIIIQRR</sequence>
<dbReference type="SUPFAM" id="SSF53335">
    <property type="entry name" value="S-adenosyl-L-methionine-dependent methyltransferases"/>
    <property type="match status" value="1"/>
</dbReference>
<evidence type="ECO:0000313" key="6">
    <source>
        <dbReference type="Proteomes" id="UP000813824"/>
    </source>
</evidence>
<protein>
    <submittedName>
        <fullName evidence="5">S-adenosyl-L-methionine-dependent methyltransferase</fullName>
    </submittedName>
</protein>
<feature type="domain" description="Methyltransferase type 11" evidence="4">
    <location>
        <begin position="52"/>
        <end position="150"/>
    </location>
</feature>
<evidence type="ECO:0000256" key="3">
    <source>
        <dbReference type="ARBA" id="ARBA00022679"/>
    </source>
</evidence>
<evidence type="ECO:0000256" key="1">
    <source>
        <dbReference type="ARBA" id="ARBA00008361"/>
    </source>
</evidence>
<comment type="caution">
    <text evidence="5">The sequence shown here is derived from an EMBL/GenBank/DDBJ whole genome shotgun (WGS) entry which is preliminary data.</text>
</comment>
<evidence type="ECO:0000256" key="2">
    <source>
        <dbReference type="ARBA" id="ARBA00022603"/>
    </source>
</evidence>
<dbReference type="CDD" id="cd02440">
    <property type="entry name" value="AdoMet_MTases"/>
    <property type="match status" value="1"/>
</dbReference>
<dbReference type="InterPro" id="IPR013216">
    <property type="entry name" value="Methyltransf_11"/>
</dbReference>
<keyword evidence="6" id="KW-1185">Reference proteome</keyword>
<organism evidence="5 6">
    <name type="scientific">Cristinia sonorae</name>
    <dbReference type="NCBI Taxonomy" id="1940300"/>
    <lineage>
        <taxon>Eukaryota</taxon>
        <taxon>Fungi</taxon>
        <taxon>Dikarya</taxon>
        <taxon>Basidiomycota</taxon>
        <taxon>Agaricomycotina</taxon>
        <taxon>Agaricomycetes</taxon>
        <taxon>Agaricomycetidae</taxon>
        <taxon>Agaricales</taxon>
        <taxon>Pleurotineae</taxon>
        <taxon>Stephanosporaceae</taxon>
        <taxon>Cristinia</taxon>
    </lineage>
</organism>
<dbReference type="OrthoDB" id="66144at2759"/>
<evidence type="ECO:0000259" key="4">
    <source>
        <dbReference type="Pfam" id="PF08241"/>
    </source>
</evidence>
<name>A0A8K0UQC6_9AGAR</name>
<dbReference type="GO" id="GO:0032259">
    <property type="term" value="P:methylation"/>
    <property type="evidence" value="ECO:0007669"/>
    <property type="project" value="UniProtKB-KW"/>
</dbReference>
<dbReference type="PANTHER" id="PTHR44942">
    <property type="entry name" value="METHYLTRANSF_11 DOMAIN-CONTAINING PROTEIN"/>
    <property type="match status" value="1"/>
</dbReference>
<dbReference type="PANTHER" id="PTHR44942:SF4">
    <property type="entry name" value="METHYLTRANSFERASE TYPE 11 DOMAIN-CONTAINING PROTEIN"/>
    <property type="match status" value="1"/>
</dbReference>
<accession>A0A8K0UQC6</accession>
<dbReference type="GO" id="GO:0008757">
    <property type="term" value="F:S-adenosylmethionine-dependent methyltransferase activity"/>
    <property type="evidence" value="ECO:0007669"/>
    <property type="project" value="InterPro"/>
</dbReference>
<dbReference type="EMBL" id="JAEVFJ010000012">
    <property type="protein sequence ID" value="KAH8101573.1"/>
    <property type="molecule type" value="Genomic_DNA"/>
</dbReference>
<dbReference type="Proteomes" id="UP000813824">
    <property type="component" value="Unassembled WGS sequence"/>
</dbReference>
<dbReference type="Pfam" id="PF08241">
    <property type="entry name" value="Methyltransf_11"/>
    <property type="match status" value="1"/>
</dbReference>
<dbReference type="InterPro" id="IPR029063">
    <property type="entry name" value="SAM-dependent_MTases_sf"/>
</dbReference>
<comment type="similarity">
    <text evidence="1">Belongs to the methyltransferase superfamily.</text>
</comment>
<dbReference type="InterPro" id="IPR051052">
    <property type="entry name" value="Diverse_substrate_MTase"/>
</dbReference>